<sequence length="392" mass="43850">MRILLVHNQYQQLGGEDTIFNTEASLLESYGHQVIRYTTHNDRIKEMNSLALAKATLWNNQIYEHLRTLIQRTKPQIAHFHNIFPLISPAAYYAAKHEGVPVVQTLHNFRLLCANGLFFRDGHVCESCLTKHTPIPGIINSCYRQSRTASLAAAMMVKFHALLGTWSSTVDVFIAYSHFAHKKFIEGGLPADKIAFKTNFLYPVPEPGTGTGNYALFVGRLAPEKGIQTLLSAWQKLGDKIPLKILGDGPLASQVSTVAESSPGIEWLGRKPLSEVYQMMGEAAFLVISSEWYETFGRVGIEALAKGTPLVVANIGALAELVVPKQNGLTFRPGDAEDLVTQVQWLLDHPQELKQMRQFARADFETKYTASDNYRRLKEIYNSVSESQMIVQ</sequence>
<dbReference type="PANTHER" id="PTHR45947:SF13">
    <property type="entry name" value="TRANSFERASE"/>
    <property type="match status" value="1"/>
</dbReference>
<dbReference type="Proteomes" id="UP000320055">
    <property type="component" value="Unassembled WGS sequence"/>
</dbReference>
<dbReference type="PANTHER" id="PTHR45947">
    <property type="entry name" value="SULFOQUINOVOSYL TRANSFERASE SQD2"/>
    <property type="match status" value="1"/>
</dbReference>
<evidence type="ECO:0000259" key="1">
    <source>
        <dbReference type="Pfam" id="PF00534"/>
    </source>
</evidence>
<dbReference type="Pfam" id="PF00534">
    <property type="entry name" value="Glycos_transf_1"/>
    <property type="match status" value="1"/>
</dbReference>
<gene>
    <name evidence="3" type="ORF">H1P_160037</name>
</gene>
<dbReference type="AlphaFoldDB" id="A0A563VMQ0"/>
<protein>
    <submittedName>
        <fullName evidence="3">Glycosyl transferase group 1</fullName>
    </submittedName>
</protein>
<dbReference type="SUPFAM" id="SSF53756">
    <property type="entry name" value="UDP-Glycosyltransferase/glycogen phosphorylase"/>
    <property type="match status" value="1"/>
</dbReference>
<dbReference type="InterPro" id="IPR001296">
    <property type="entry name" value="Glyco_trans_1"/>
</dbReference>
<name>A0A563VMQ0_9CYAN</name>
<organism evidence="3 4">
    <name type="scientific">Hyella patelloides LEGE 07179</name>
    <dbReference type="NCBI Taxonomy" id="945734"/>
    <lineage>
        <taxon>Bacteria</taxon>
        <taxon>Bacillati</taxon>
        <taxon>Cyanobacteriota</taxon>
        <taxon>Cyanophyceae</taxon>
        <taxon>Pleurocapsales</taxon>
        <taxon>Hyellaceae</taxon>
        <taxon>Hyella</taxon>
    </lineage>
</organism>
<keyword evidence="3" id="KW-0808">Transferase</keyword>
<evidence type="ECO:0000313" key="4">
    <source>
        <dbReference type="Proteomes" id="UP000320055"/>
    </source>
</evidence>
<dbReference type="EMBL" id="CAACVJ010000068">
    <property type="protein sequence ID" value="VEP12698.1"/>
    <property type="molecule type" value="Genomic_DNA"/>
</dbReference>
<dbReference type="OrthoDB" id="9787111at2"/>
<feature type="domain" description="Glycosyltransferase subfamily 4-like N-terminal" evidence="2">
    <location>
        <begin position="27"/>
        <end position="195"/>
    </location>
</feature>
<keyword evidence="4" id="KW-1185">Reference proteome</keyword>
<dbReference type="Pfam" id="PF13439">
    <property type="entry name" value="Glyco_transf_4"/>
    <property type="match status" value="1"/>
</dbReference>
<proteinExistence type="predicted"/>
<dbReference type="Gene3D" id="3.40.50.2000">
    <property type="entry name" value="Glycogen Phosphorylase B"/>
    <property type="match status" value="2"/>
</dbReference>
<evidence type="ECO:0000313" key="3">
    <source>
        <dbReference type="EMBL" id="VEP12698.1"/>
    </source>
</evidence>
<dbReference type="InterPro" id="IPR050194">
    <property type="entry name" value="Glycosyltransferase_grp1"/>
</dbReference>
<dbReference type="InterPro" id="IPR028098">
    <property type="entry name" value="Glyco_trans_4-like_N"/>
</dbReference>
<reference evidence="3 4" key="1">
    <citation type="submission" date="2019-01" db="EMBL/GenBank/DDBJ databases">
        <authorList>
            <person name="Brito A."/>
        </authorList>
    </citation>
    <scope>NUCLEOTIDE SEQUENCE [LARGE SCALE GENOMIC DNA]</scope>
    <source>
        <strain evidence="3">1</strain>
    </source>
</reference>
<accession>A0A563VMQ0</accession>
<evidence type="ECO:0000259" key="2">
    <source>
        <dbReference type="Pfam" id="PF13439"/>
    </source>
</evidence>
<dbReference type="RefSeq" id="WP_144864268.1">
    <property type="nucleotide sequence ID" value="NZ_LR213778.1"/>
</dbReference>
<dbReference type="GO" id="GO:0016757">
    <property type="term" value="F:glycosyltransferase activity"/>
    <property type="evidence" value="ECO:0007669"/>
    <property type="project" value="InterPro"/>
</dbReference>
<feature type="domain" description="Glycosyl transferase family 1" evidence="1">
    <location>
        <begin position="211"/>
        <end position="362"/>
    </location>
</feature>